<keyword evidence="2 3" id="KW-0808">Transferase</keyword>
<organism evidence="5 6">
    <name type="scientific">Bacillus timonensis</name>
    <dbReference type="NCBI Taxonomy" id="1033734"/>
    <lineage>
        <taxon>Bacteria</taxon>
        <taxon>Bacillati</taxon>
        <taxon>Bacillota</taxon>
        <taxon>Bacilli</taxon>
        <taxon>Bacillales</taxon>
        <taxon>Bacillaceae</taxon>
        <taxon>Bacillus</taxon>
    </lineage>
</organism>
<name>A0A4V3V7C3_9BACI</name>
<evidence type="ECO:0000313" key="6">
    <source>
        <dbReference type="Proteomes" id="UP000306477"/>
    </source>
</evidence>
<reference evidence="5 6" key="1">
    <citation type="journal article" date="2019" name="Indoor Air">
        <title>Impacts of indoor surface finishes on bacterial viability.</title>
        <authorList>
            <person name="Hu J."/>
            <person name="Maamar S.B."/>
            <person name="Glawe A.J."/>
            <person name="Gottel N."/>
            <person name="Gilbert J.A."/>
            <person name="Hartmann E.M."/>
        </authorList>
    </citation>
    <scope>NUCLEOTIDE SEQUENCE [LARGE SCALE GENOMIC DNA]</scope>
    <source>
        <strain evidence="5 6">AF060A6</strain>
    </source>
</reference>
<accession>A0A4V3V7C3</accession>
<evidence type="ECO:0000256" key="1">
    <source>
        <dbReference type="ARBA" id="ARBA00007154"/>
    </source>
</evidence>
<feature type="active site" description="5-glutamyl coenzyme A thioester intermediate" evidence="4">
    <location>
        <position position="330"/>
    </location>
</feature>
<dbReference type="InterPro" id="IPR014388">
    <property type="entry name" value="3-oxoacid_CoA-transferase"/>
</dbReference>
<protein>
    <submittedName>
        <fullName evidence="5">Acetate CoA-transferase YdiF</fullName>
    </submittedName>
</protein>
<dbReference type="GO" id="GO:0008410">
    <property type="term" value="F:CoA-transferase activity"/>
    <property type="evidence" value="ECO:0007669"/>
    <property type="project" value="InterPro"/>
</dbReference>
<keyword evidence="6" id="KW-1185">Reference proteome</keyword>
<dbReference type="GO" id="GO:0046952">
    <property type="term" value="P:ketone body catabolic process"/>
    <property type="evidence" value="ECO:0007669"/>
    <property type="project" value="InterPro"/>
</dbReference>
<dbReference type="SMART" id="SM00882">
    <property type="entry name" value="CoA_trans"/>
    <property type="match status" value="1"/>
</dbReference>
<dbReference type="InterPro" id="IPR004165">
    <property type="entry name" value="CoA_trans_fam_I"/>
</dbReference>
<dbReference type="SUPFAM" id="SSF100950">
    <property type="entry name" value="NagB/RpiA/CoA transferase-like"/>
    <property type="match status" value="2"/>
</dbReference>
<dbReference type="Pfam" id="PF01144">
    <property type="entry name" value="CoA_trans"/>
    <property type="match status" value="1"/>
</dbReference>
<comment type="caution">
    <text evidence="5">The sequence shown here is derived from an EMBL/GenBank/DDBJ whole genome shotgun (WGS) entry which is preliminary data.</text>
</comment>
<evidence type="ECO:0000256" key="4">
    <source>
        <dbReference type="PIRSR" id="PIRSR000858-1"/>
    </source>
</evidence>
<dbReference type="Gene3D" id="3.40.1080.10">
    <property type="entry name" value="Glutaconate Coenzyme A-transferase"/>
    <property type="match status" value="2"/>
</dbReference>
<proteinExistence type="inferred from homology"/>
<evidence type="ECO:0000313" key="5">
    <source>
        <dbReference type="EMBL" id="THE10533.1"/>
    </source>
</evidence>
<evidence type="ECO:0000256" key="3">
    <source>
        <dbReference type="PIRNR" id="PIRNR000858"/>
    </source>
</evidence>
<dbReference type="PANTHER" id="PTHR43293:SF1">
    <property type="entry name" value="ACETATE COA-TRANSFERASE YDIF"/>
    <property type="match status" value="1"/>
</dbReference>
<dbReference type="PIRSF" id="PIRSF000858">
    <property type="entry name" value="SCOT-t"/>
    <property type="match status" value="1"/>
</dbReference>
<gene>
    <name evidence="5" type="ORF">E1I69_18505</name>
</gene>
<dbReference type="RefSeq" id="WP_136381047.1">
    <property type="nucleotide sequence ID" value="NZ_SLUB01000045.1"/>
</dbReference>
<dbReference type="AlphaFoldDB" id="A0A4V3V7C3"/>
<dbReference type="Proteomes" id="UP000306477">
    <property type="component" value="Unassembled WGS sequence"/>
</dbReference>
<dbReference type="OrthoDB" id="9805230at2"/>
<dbReference type="InterPro" id="IPR037171">
    <property type="entry name" value="NagB/RpiA_transferase-like"/>
</dbReference>
<evidence type="ECO:0000256" key="2">
    <source>
        <dbReference type="ARBA" id="ARBA00022679"/>
    </source>
</evidence>
<dbReference type="PANTHER" id="PTHR43293">
    <property type="entry name" value="ACETATE COA-TRANSFERASE YDIF"/>
    <property type="match status" value="1"/>
</dbReference>
<comment type="similarity">
    <text evidence="1 3">Belongs to the 3-oxoacid CoA-transferase family.</text>
</comment>
<dbReference type="EMBL" id="SLUB01000045">
    <property type="protein sequence ID" value="THE10533.1"/>
    <property type="molecule type" value="Genomic_DNA"/>
</dbReference>
<sequence length="530" mass="57700">MKRTTRLKSNVNILTPEEAVNMIPSGVTIAFLGAGGGITEPTAVIEALAKRYRDTQEPRDLTYYFSTGLGNRDDRGLSPLAQHGMVKRAIGGHWDQSPRLAEMVAANEIEGYNFPMGVMSQLLRAAAAGQPGILTHVGLGTYIDPRQSGGRLNERTTEELIKLMKIDGRDWLFYQTICPDVAIIRGTTADTDGYITMEDEITFLDILPMAQAVKNNGGIVIAQVQRLAKARTLHPKNVKVPGFLVDAVVVVPEQPQLYVGGVNRFMSGDFIAETGEITIPPLDQRKVIARRALFEITPGDIGNVGVGISDGIGVIAQEEGVSEDFTLTVETGPIGGVTAQGIFFGASVNNRAVIDMASQFDFYDGGGLDVCFLSFAEVDEFGNVNVSRFNGKIVGTGGFINITSKSKKIIFSGTLTAGGLKTEISNGSVQIEKEGRFQKFVSLVDEITFNGKVAVEEGKEVLYITERAVFRLRPQGGLELSEIAPGIDIERDIFAQMGFRPHVAKDLKEMDSRLFLPEPMGIRNEWLEKY</sequence>